<dbReference type="GO" id="GO:0005506">
    <property type="term" value="F:iron ion binding"/>
    <property type="evidence" value="ECO:0007669"/>
    <property type="project" value="InterPro"/>
</dbReference>
<protein>
    <recommendedName>
        <fullName evidence="9">Cytochrome</fullName>
    </recommendedName>
</protein>
<evidence type="ECO:0008006" key="9">
    <source>
        <dbReference type="Google" id="ProtNLM"/>
    </source>
</evidence>
<dbReference type="Pfam" id="PF00067">
    <property type="entry name" value="p450"/>
    <property type="match status" value="4"/>
</dbReference>
<dbReference type="GO" id="GO:0006805">
    <property type="term" value="P:xenobiotic metabolic process"/>
    <property type="evidence" value="ECO:0007669"/>
    <property type="project" value="TreeGrafter"/>
</dbReference>
<dbReference type="AlphaFoldDB" id="A0AAQ4EFC5"/>
<keyword evidence="5 6" id="KW-0349">Heme</keyword>
<organism evidence="7 8">
    <name type="scientific">Amblyomma americanum</name>
    <name type="common">Lone star tick</name>
    <dbReference type="NCBI Taxonomy" id="6943"/>
    <lineage>
        <taxon>Eukaryota</taxon>
        <taxon>Metazoa</taxon>
        <taxon>Ecdysozoa</taxon>
        <taxon>Arthropoda</taxon>
        <taxon>Chelicerata</taxon>
        <taxon>Arachnida</taxon>
        <taxon>Acari</taxon>
        <taxon>Parasitiformes</taxon>
        <taxon>Ixodida</taxon>
        <taxon>Ixodoidea</taxon>
        <taxon>Ixodidae</taxon>
        <taxon>Amblyomminae</taxon>
        <taxon>Amblyomma</taxon>
    </lineage>
</organism>
<keyword evidence="3 5" id="KW-0408">Iron</keyword>
<dbReference type="GO" id="GO:0020037">
    <property type="term" value="F:heme binding"/>
    <property type="evidence" value="ECO:0007669"/>
    <property type="project" value="InterPro"/>
</dbReference>
<dbReference type="Proteomes" id="UP001321473">
    <property type="component" value="Unassembled WGS sequence"/>
</dbReference>
<dbReference type="InterPro" id="IPR036396">
    <property type="entry name" value="Cyt_P450_sf"/>
</dbReference>
<dbReference type="PROSITE" id="PS00086">
    <property type="entry name" value="CYTOCHROME_P450"/>
    <property type="match status" value="1"/>
</dbReference>
<reference evidence="7 8" key="1">
    <citation type="journal article" date="2023" name="Arcadia Sci">
        <title>De novo assembly of a long-read Amblyomma americanum tick genome.</title>
        <authorList>
            <person name="Chou S."/>
            <person name="Poskanzer K.E."/>
            <person name="Rollins M."/>
            <person name="Thuy-Boun P.S."/>
        </authorList>
    </citation>
    <scope>NUCLEOTIDE SEQUENCE [LARGE SCALE GENOMIC DNA]</scope>
    <source>
        <strain evidence="7">F_SG_1</strain>
        <tissue evidence="7">Salivary glands</tissue>
    </source>
</reference>
<dbReference type="InterPro" id="IPR017972">
    <property type="entry name" value="Cyt_P450_CS"/>
</dbReference>
<keyword evidence="8" id="KW-1185">Reference proteome</keyword>
<accession>A0AAQ4EFC5</accession>
<dbReference type="InterPro" id="IPR050182">
    <property type="entry name" value="Cytochrome_P450_fam2"/>
</dbReference>
<keyword evidence="6" id="KW-0560">Oxidoreductase</keyword>
<evidence type="ECO:0000313" key="8">
    <source>
        <dbReference type="Proteomes" id="UP001321473"/>
    </source>
</evidence>
<evidence type="ECO:0000256" key="1">
    <source>
        <dbReference type="ARBA" id="ARBA00010617"/>
    </source>
</evidence>
<evidence type="ECO:0000256" key="5">
    <source>
        <dbReference type="PIRSR" id="PIRSR602401-1"/>
    </source>
</evidence>
<evidence type="ECO:0000256" key="6">
    <source>
        <dbReference type="RuleBase" id="RU000461"/>
    </source>
</evidence>
<sequence length="673" mass="76434">FQVGGKNIIVLNDFESIKEVLTRKEVLYRTENFILRRFGVNGIVTLNGDAWQENRRFCLHVLRDLGFGRKSMEEHVKEEARYLTEKILDLRGAPLEVRKYLVPSMSNNITALVFGSRYPFEDYRRKFLDETLAKALKIVASGPLFTFLPRWTFSVAELLPFTSISTIRSTLGDIFRFITAAADTEYKGNFIPKGSVILANIAAVHTNPDIWNDPDEFNPRRFLKEDGSSLITKPEQLIPFSIAFLSILQLLSESSALMEILRRFASTILEDPGEATRLAFTIVVPWLLLVASIAWLRKSKAPRGTTLPPGPPGYPLVGLLPLGAKLLHPKFLKEWAEKYGPVLRLKVAFTNLIVLNDFESIKEVMCMKELLHRTGNLVIDQTGCKGLLSLNGQIWNDNRRICLHVLRDLGFGKKAMEDWMKEEAEYLVKKIAERRGAPFVVLELLVPSASNNISAIIFGARYPFEDSRRKFLDDRLKRLSKFIGNRSLSPLLPVLVTRLASKIPILRERLPGPILDDLLAFIKREIKEHEETLDENSDRDFIDAYLKKIKENKDNPSSTFSRLAKTSSTKTSSYPKYWKDPEEFNPSRFLNEDGSALLPKPDQLIPFGVGKRMCPGETMATVEIFLYLTTILQAFNVLPEEGQSIDLSSETTALRLAQNPKLRFISRQIDQGP</sequence>
<proteinExistence type="inferred from homology"/>
<evidence type="ECO:0000313" key="7">
    <source>
        <dbReference type="EMBL" id="KAK8773489.1"/>
    </source>
</evidence>
<dbReference type="GO" id="GO:0006082">
    <property type="term" value="P:organic acid metabolic process"/>
    <property type="evidence" value="ECO:0007669"/>
    <property type="project" value="TreeGrafter"/>
</dbReference>
<dbReference type="PANTHER" id="PTHR24300">
    <property type="entry name" value="CYTOCHROME P450 508A4-RELATED"/>
    <property type="match status" value="1"/>
</dbReference>
<evidence type="ECO:0000256" key="2">
    <source>
        <dbReference type="ARBA" id="ARBA00022723"/>
    </source>
</evidence>
<gene>
    <name evidence="7" type="ORF">V5799_011971</name>
</gene>
<evidence type="ECO:0000256" key="4">
    <source>
        <dbReference type="ARBA" id="ARBA00023033"/>
    </source>
</evidence>
<feature type="non-terminal residue" evidence="7">
    <location>
        <position position="1"/>
    </location>
</feature>
<dbReference type="PANTHER" id="PTHR24300:SF375">
    <property type="entry name" value="CYTOCHROME P450 FAMILY"/>
    <property type="match status" value="1"/>
</dbReference>
<keyword evidence="2 5" id="KW-0479">Metal-binding</keyword>
<name>A0AAQ4EFC5_AMBAM</name>
<dbReference type="InterPro" id="IPR001128">
    <property type="entry name" value="Cyt_P450"/>
</dbReference>
<dbReference type="SUPFAM" id="SSF48264">
    <property type="entry name" value="Cytochrome P450"/>
    <property type="match status" value="2"/>
</dbReference>
<evidence type="ECO:0000256" key="3">
    <source>
        <dbReference type="ARBA" id="ARBA00023004"/>
    </source>
</evidence>
<dbReference type="InterPro" id="IPR002401">
    <property type="entry name" value="Cyt_P450_E_grp-I"/>
</dbReference>
<dbReference type="PRINTS" id="PR00463">
    <property type="entry name" value="EP450I"/>
</dbReference>
<dbReference type="GO" id="GO:0016712">
    <property type="term" value="F:oxidoreductase activity, acting on paired donors, with incorporation or reduction of molecular oxygen, reduced flavin or flavoprotein as one donor, and incorporation of one atom of oxygen"/>
    <property type="evidence" value="ECO:0007669"/>
    <property type="project" value="TreeGrafter"/>
</dbReference>
<comment type="cofactor">
    <cofactor evidence="5">
        <name>heme</name>
        <dbReference type="ChEBI" id="CHEBI:30413"/>
    </cofactor>
</comment>
<dbReference type="GO" id="GO:0005737">
    <property type="term" value="C:cytoplasm"/>
    <property type="evidence" value="ECO:0007669"/>
    <property type="project" value="TreeGrafter"/>
</dbReference>
<keyword evidence="4 6" id="KW-0503">Monooxygenase</keyword>
<dbReference type="EMBL" id="JARKHS020016830">
    <property type="protein sequence ID" value="KAK8773489.1"/>
    <property type="molecule type" value="Genomic_DNA"/>
</dbReference>
<comment type="similarity">
    <text evidence="1 6">Belongs to the cytochrome P450 family.</text>
</comment>
<comment type="caution">
    <text evidence="7">The sequence shown here is derived from an EMBL/GenBank/DDBJ whole genome shotgun (WGS) entry which is preliminary data.</text>
</comment>
<feature type="binding site" description="axial binding residue" evidence="5">
    <location>
        <position position="614"/>
    </location>
    <ligand>
        <name>heme</name>
        <dbReference type="ChEBI" id="CHEBI:30413"/>
    </ligand>
    <ligandPart>
        <name>Fe</name>
        <dbReference type="ChEBI" id="CHEBI:18248"/>
    </ligandPart>
</feature>
<dbReference type="Gene3D" id="1.10.630.10">
    <property type="entry name" value="Cytochrome P450"/>
    <property type="match status" value="4"/>
</dbReference>